<keyword evidence="1" id="KW-0812">Transmembrane</keyword>
<evidence type="ECO:0000256" key="1">
    <source>
        <dbReference type="SAM" id="Phobius"/>
    </source>
</evidence>
<dbReference type="AlphaFoldDB" id="A0A150MDL5"/>
<dbReference type="EMBL" id="LQYT01000009">
    <property type="protein sequence ID" value="KYD22650.1"/>
    <property type="molecule type" value="Genomic_DNA"/>
</dbReference>
<feature type="transmembrane region" description="Helical" evidence="1">
    <location>
        <begin position="62"/>
        <end position="82"/>
    </location>
</feature>
<feature type="transmembrane region" description="Helical" evidence="1">
    <location>
        <begin position="219"/>
        <end position="241"/>
    </location>
</feature>
<keyword evidence="1" id="KW-0472">Membrane</keyword>
<dbReference type="STRING" id="301148.B4135_1133"/>
<dbReference type="Proteomes" id="UP000075683">
    <property type="component" value="Unassembled WGS sequence"/>
</dbReference>
<keyword evidence="1" id="KW-1133">Transmembrane helix</keyword>
<gene>
    <name evidence="2" type="ORF">B4135_1133</name>
</gene>
<sequence>MSFVEVKPSELVKKQYFFKMKSYSQVFSSLIFLQLLGIFFSVGPAGGSVSHDNYLEIDYSHYSANMVFLFTMIWAFISAVLITTKAYRYDDFVFVTNRVTSHLSNMLFLATISLIGGLCIYLSGICVKVIVAFFTDGRIVAPAGSAADASSLFIGALAMVLYLLLVCGFGYLTGMAVQLNKRFIAILPALWLGFMYSNGTSKIGQFFQKCIHFYTHESSFMIFSIKMLFTIMLLFLLSILISNRMEVKS</sequence>
<comment type="caution">
    <text evidence="2">The sequence shown here is derived from an EMBL/GenBank/DDBJ whole genome shotgun (WGS) entry which is preliminary data.</text>
</comment>
<evidence type="ECO:0000313" key="3">
    <source>
        <dbReference type="Proteomes" id="UP000075683"/>
    </source>
</evidence>
<proteinExistence type="predicted"/>
<dbReference type="RefSeq" id="WP_061567941.1">
    <property type="nucleotide sequence ID" value="NZ_LQYT01000009.1"/>
</dbReference>
<feature type="transmembrane region" description="Helical" evidence="1">
    <location>
        <begin position="183"/>
        <end position="199"/>
    </location>
</feature>
<feature type="transmembrane region" description="Helical" evidence="1">
    <location>
        <begin position="23"/>
        <end position="42"/>
    </location>
</feature>
<accession>A0A150MDL5</accession>
<feature type="transmembrane region" description="Helical" evidence="1">
    <location>
        <begin position="151"/>
        <end position="171"/>
    </location>
</feature>
<evidence type="ECO:0000313" key="2">
    <source>
        <dbReference type="EMBL" id="KYD22650.1"/>
    </source>
</evidence>
<reference evidence="2 3" key="1">
    <citation type="submission" date="2016-01" db="EMBL/GenBank/DDBJ databases">
        <title>Draft Genome Sequences of Seven Thermophilic Sporeformers Isolated from Foods.</title>
        <authorList>
            <person name="Berendsen E.M."/>
            <person name="Wells-Bennik M.H."/>
            <person name="Krawcyk A.O."/>
            <person name="De Jong A."/>
            <person name="Holsappel S."/>
            <person name="Eijlander R.T."/>
            <person name="Kuipers O.P."/>
        </authorList>
    </citation>
    <scope>NUCLEOTIDE SEQUENCE [LARGE SCALE GENOMIC DNA]</scope>
    <source>
        <strain evidence="2 3">B4135</strain>
    </source>
</reference>
<organism evidence="2 3">
    <name type="scientific">Caldibacillus debilis</name>
    <dbReference type="NCBI Taxonomy" id="301148"/>
    <lineage>
        <taxon>Bacteria</taxon>
        <taxon>Bacillati</taxon>
        <taxon>Bacillota</taxon>
        <taxon>Bacilli</taxon>
        <taxon>Bacillales</taxon>
        <taxon>Bacillaceae</taxon>
        <taxon>Caldibacillus</taxon>
    </lineage>
</organism>
<name>A0A150MDL5_9BACI</name>
<feature type="transmembrane region" description="Helical" evidence="1">
    <location>
        <begin position="103"/>
        <end position="131"/>
    </location>
</feature>
<dbReference type="OrthoDB" id="1795989at2"/>
<protein>
    <submittedName>
        <fullName evidence="2">Uncharacterized protein</fullName>
    </submittedName>
</protein>